<organism evidence="1 2">
    <name type="scientific">Heliomicrobium undosum</name>
    <dbReference type="NCBI Taxonomy" id="121734"/>
    <lineage>
        <taxon>Bacteria</taxon>
        <taxon>Bacillati</taxon>
        <taxon>Bacillota</taxon>
        <taxon>Clostridia</taxon>
        <taxon>Eubacteriales</taxon>
        <taxon>Heliobacteriaceae</taxon>
        <taxon>Heliomicrobium</taxon>
    </lineage>
</organism>
<dbReference type="Pfam" id="PF14097">
    <property type="entry name" value="SpoVAE"/>
    <property type="match status" value="1"/>
</dbReference>
<sequence length="196" mass="20743">MTAETAKKRRVIVITDGDKVARKAVESATRRIGGRCISLSAGNPTPVTGKKLAQMILSTPHDPVVVMVDDRGAVGMGKGEQALWEISHDDRIELIGAVAVASNTLGAEGITVDQSVDRYGRLVDGPVDKNGYPEPPGNRYLEGDTVETLTQLPIPVIIGTGDTGKMQGADHVRRGAPITTQALLEILRRAGNNGVD</sequence>
<name>A0A845KZ66_9FIRM</name>
<keyword evidence="2" id="KW-1185">Reference proteome</keyword>
<gene>
    <name evidence="1" type="ORF">GTO91_01595</name>
</gene>
<dbReference type="OrthoDB" id="1679631at2"/>
<evidence type="ECO:0000313" key="2">
    <source>
        <dbReference type="Proteomes" id="UP000463470"/>
    </source>
</evidence>
<protein>
    <submittedName>
        <fullName evidence="1">Stage V sporulation protein AE</fullName>
    </submittedName>
</protein>
<dbReference type="EMBL" id="WXEY01000001">
    <property type="protein sequence ID" value="MZP28416.1"/>
    <property type="molecule type" value="Genomic_DNA"/>
</dbReference>
<dbReference type="RefSeq" id="WP_161253804.1">
    <property type="nucleotide sequence ID" value="NZ_WXEY01000001.1"/>
</dbReference>
<dbReference type="AlphaFoldDB" id="A0A845KZ66"/>
<dbReference type="InterPro" id="IPR025914">
    <property type="entry name" value="SpoVAE"/>
</dbReference>
<reference evidence="1 2" key="1">
    <citation type="submission" date="2020-01" db="EMBL/GenBank/DDBJ databases">
        <title>Whole-genome sequence of Heliobacterium undosum DSM 13378.</title>
        <authorList>
            <person name="Kyndt J.A."/>
            <person name="Meyer T.E."/>
        </authorList>
    </citation>
    <scope>NUCLEOTIDE SEQUENCE [LARGE SCALE GENOMIC DNA]</scope>
    <source>
        <strain evidence="1 2">DSM 13378</strain>
    </source>
</reference>
<evidence type="ECO:0000313" key="1">
    <source>
        <dbReference type="EMBL" id="MZP28416.1"/>
    </source>
</evidence>
<proteinExistence type="predicted"/>
<comment type="caution">
    <text evidence="1">The sequence shown here is derived from an EMBL/GenBank/DDBJ whole genome shotgun (WGS) entry which is preliminary data.</text>
</comment>
<dbReference type="Proteomes" id="UP000463470">
    <property type="component" value="Unassembled WGS sequence"/>
</dbReference>
<accession>A0A845KZ66</accession>